<proteinExistence type="predicted"/>
<dbReference type="Pfam" id="PF00005">
    <property type="entry name" value="ABC_tran"/>
    <property type="match status" value="1"/>
</dbReference>
<dbReference type="PROSITE" id="PS50929">
    <property type="entry name" value="ABC_TM1F"/>
    <property type="match status" value="1"/>
</dbReference>
<dbReference type="InterPro" id="IPR036640">
    <property type="entry name" value="ABC1_TM_sf"/>
</dbReference>
<dbReference type="PROSITE" id="PS00211">
    <property type="entry name" value="ABC_TRANSPORTER_1"/>
    <property type="match status" value="1"/>
</dbReference>
<comment type="caution">
    <text evidence="11">The sequence shown here is derived from an EMBL/GenBank/DDBJ whole genome shotgun (WGS) entry which is preliminary data.</text>
</comment>
<dbReference type="SMART" id="SM00382">
    <property type="entry name" value="AAA"/>
    <property type="match status" value="1"/>
</dbReference>
<dbReference type="Gene3D" id="3.40.50.300">
    <property type="entry name" value="P-loop containing nucleotide triphosphate hydrolases"/>
    <property type="match status" value="1"/>
</dbReference>
<dbReference type="PROSITE" id="PS50893">
    <property type="entry name" value="ABC_TRANSPORTER_2"/>
    <property type="match status" value="1"/>
</dbReference>
<feature type="transmembrane region" description="Helical" evidence="8">
    <location>
        <begin position="73"/>
        <end position="94"/>
    </location>
</feature>
<feature type="transmembrane region" description="Helical" evidence="8">
    <location>
        <begin position="295"/>
        <end position="319"/>
    </location>
</feature>
<evidence type="ECO:0000256" key="2">
    <source>
        <dbReference type="ARBA" id="ARBA00022692"/>
    </source>
</evidence>
<feature type="transmembrane region" description="Helical" evidence="8">
    <location>
        <begin position="32"/>
        <end position="53"/>
    </location>
</feature>
<keyword evidence="3" id="KW-0547">Nucleotide-binding</keyword>
<feature type="domain" description="ABC transmembrane type-1" evidence="10">
    <location>
        <begin position="37"/>
        <end position="320"/>
    </location>
</feature>
<dbReference type="PANTHER" id="PTHR43394:SF1">
    <property type="entry name" value="ATP-BINDING CASSETTE SUB-FAMILY B MEMBER 10, MITOCHONDRIAL"/>
    <property type="match status" value="1"/>
</dbReference>
<reference evidence="12" key="1">
    <citation type="journal article" date="2019" name="Int. J. Syst. Evol. Microbiol.">
        <title>The Global Catalogue of Microorganisms (GCM) 10K type strain sequencing project: providing services to taxonomists for standard genome sequencing and annotation.</title>
        <authorList>
            <consortium name="The Broad Institute Genomics Platform"/>
            <consortium name="The Broad Institute Genome Sequencing Center for Infectious Disease"/>
            <person name="Wu L."/>
            <person name="Ma J."/>
        </authorList>
    </citation>
    <scope>NUCLEOTIDE SEQUENCE [LARGE SCALE GENOMIC DNA]</scope>
    <source>
        <strain evidence="12">JCM 16961</strain>
    </source>
</reference>
<feature type="transmembrane region" description="Helical" evidence="8">
    <location>
        <begin position="175"/>
        <end position="195"/>
    </location>
</feature>
<dbReference type="InterPro" id="IPR027417">
    <property type="entry name" value="P-loop_NTPase"/>
</dbReference>
<evidence type="ECO:0000256" key="5">
    <source>
        <dbReference type="ARBA" id="ARBA00022989"/>
    </source>
</evidence>
<feature type="transmembrane region" description="Helical" evidence="8">
    <location>
        <begin position="148"/>
        <end position="169"/>
    </location>
</feature>
<dbReference type="SUPFAM" id="SSF52540">
    <property type="entry name" value="P-loop containing nucleoside triphosphate hydrolases"/>
    <property type="match status" value="1"/>
</dbReference>
<dbReference type="InterPro" id="IPR011527">
    <property type="entry name" value="ABC1_TM_dom"/>
</dbReference>
<feature type="domain" description="ABC transporter" evidence="9">
    <location>
        <begin position="354"/>
        <end position="595"/>
    </location>
</feature>
<dbReference type="InterPro" id="IPR017871">
    <property type="entry name" value="ABC_transporter-like_CS"/>
</dbReference>
<accession>A0ABP7DFQ4</accession>
<dbReference type="InterPro" id="IPR003439">
    <property type="entry name" value="ABC_transporter-like_ATP-bd"/>
</dbReference>
<keyword evidence="6 8" id="KW-0472">Membrane</keyword>
<feature type="region of interest" description="Disordered" evidence="7">
    <location>
        <begin position="601"/>
        <end position="626"/>
    </location>
</feature>
<dbReference type="InterPro" id="IPR003593">
    <property type="entry name" value="AAA+_ATPase"/>
</dbReference>
<evidence type="ECO:0000256" key="3">
    <source>
        <dbReference type="ARBA" id="ARBA00022741"/>
    </source>
</evidence>
<evidence type="ECO:0000256" key="4">
    <source>
        <dbReference type="ARBA" id="ARBA00022840"/>
    </source>
</evidence>
<comment type="subcellular location">
    <subcellularLocation>
        <location evidence="1">Cell membrane</location>
        <topology evidence="1">Multi-pass membrane protein</topology>
    </subcellularLocation>
</comment>
<name>A0ABP7DFQ4_9MICC</name>
<evidence type="ECO:0000256" key="6">
    <source>
        <dbReference type="ARBA" id="ARBA00023136"/>
    </source>
</evidence>
<dbReference type="SUPFAM" id="SSF90123">
    <property type="entry name" value="ABC transporter transmembrane region"/>
    <property type="match status" value="1"/>
</dbReference>
<dbReference type="RefSeq" id="WP_344882746.1">
    <property type="nucleotide sequence ID" value="NZ_BAABCJ010000002.1"/>
</dbReference>
<keyword evidence="4 11" id="KW-0067">ATP-binding</keyword>
<evidence type="ECO:0000259" key="9">
    <source>
        <dbReference type="PROSITE" id="PS50893"/>
    </source>
</evidence>
<keyword evidence="2 8" id="KW-0812">Transmembrane</keyword>
<gene>
    <name evidence="11" type="ORF">GCM10022377_16530</name>
</gene>
<evidence type="ECO:0000256" key="1">
    <source>
        <dbReference type="ARBA" id="ARBA00004651"/>
    </source>
</evidence>
<evidence type="ECO:0000256" key="7">
    <source>
        <dbReference type="SAM" id="MobiDB-lite"/>
    </source>
</evidence>
<evidence type="ECO:0000256" key="8">
    <source>
        <dbReference type="SAM" id="Phobius"/>
    </source>
</evidence>
<evidence type="ECO:0000259" key="10">
    <source>
        <dbReference type="PROSITE" id="PS50929"/>
    </source>
</evidence>
<dbReference type="CDD" id="cd18543">
    <property type="entry name" value="ABC_6TM_Rv0194_D1_like"/>
    <property type="match status" value="1"/>
</dbReference>
<dbReference type="PANTHER" id="PTHR43394">
    <property type="entry name" value="ATP-DEPENDENT PERMEASE MDL1, MITOCHONDRIAL"/>
    <property type="match status" value="1"/>
</dbReference>
<dbReference type="Proteomes" id="UP001501536">
    <property type="component" value="Unassembled WGS sequence"/>
</dbReference>
<dbReference type="Gene3D" id="1.20.1560.10">
    <property type="entry name" value="ABC transporter type 1, transmembrane domain"/>
    <property type="match status" value="1"/>
</dbReference>
<evidence type="ECO:0000313" key="11">
    <source>
        <dbReference type="EMBL" id="GAA3703564.1"/>
    </source>
</evidence>
<organism evidence="11 12">
    <name type="scientific">Zhihengliuella alba</name>
    <dbReference type="NCBI Taxonomy" id="547018"/>
    <lineage>
        <taxon>Bacteria</taxon>
        <taxon>Bacillati</taxon>
        <taxon>Actinomycetota</taxon>
        <taxon>Actinomycetes</taxon>
        <taxon>Micrococcales</taxon>
        <taxon>Micrococcaceae</taxon>
        <taxon>Zhihengliuella</taxon>
    </lineage>
</organism>
<dbReference type="GO" id="GO:0005524">
    <property type="term" value="F:ATP binding"/>
    <property type="evidence" value="ECO:0007669"/>
    <property type="project" value="UniProtKB-KW"/>
</dbReference>
<sequence>MVQHQQSGHGTSAHQPTLLQTYGRLIPHLKPILPRLILGLLAAMGAGIVALTIPQVLRVLVNTIVADEGTARAVWMGVGVVALLGLAEAGLILARRIFVISPTAGIETGLRVNLFRHLQSLQVAFHDRWGSGQLLSRSMGDLSLLRRWLAFGSIMLVVSSVTVLVGLVFMFASSWLLGLIYLAGAIPITINAFRFRSVFHAASRLSQDRAGDLATTVEESIHGIRVIKAFGRGREALDGFREQAQKLRETEISKARSLAGFLMLVVAVPEITLGLGLTVGLGLTATDRLTVGELVAFFATAAVLAVHVEGIGMLLGMTLTTKTALDRHYEVIDTPVTIASPADPEQPTDPRGHLELRGVRFSYPDTPPGTRPVIDGVDLEVVPGETMALVGATGSGKSTLLALVPRLYEATEGAVVLDGVDVRRYDVEALRTAVAVAFEDTILFSLSVRENVLLGARPRPGQSRDELLAEALDVAQAQFVHDLPDGVETVIGEEGLSLSGGQRQRLSLARAIAANPRLLVLDDPLSALDVRTEEAVTARLRRVLHGTSTLIVAHRPSTVMLADRVAVLRHGRIEDVGTHAELLARSEHYRHIITSLDEPPTVEDVLSHDPDDDAPASASTTKGGRA</sequence>
<keyword evidence="12" id="KW-1185">Reference proteome</keyword>
<dbReference type="EMBL" id="BAABCJ010000002">
    <property type="protein sequence ID" value="GAA3703564.1"/>
    <property type="molecule type" value="Genomic_DNA"/>
</dbReference>
<feature type="transmembrane region" description="Helical" evidence="8">
    <location>
        <begin position="258"/>
        <end position="283"/>
    </location>
</feature>
<dbReference type="InterPro" id="IPR039421">
    <property type="entry name" value="Type_1_exporter"/>
</dbReference>
<dbReference type="Pfam" id="PF00664">
    <property type="entry name" value="ABC_membrane"/>
    <property type="match status" value="1"/>
</dbReference>
<keyword evidence="5 8" id="KW-1133">Transmembrane helix</keyword>
<evidence type="ECO:0000313" key="12">
    <source>
        <dbReference type="Proteomes" id="UP001501536"/>
    </source>
</evidence>
<protein>
    <submittedName>
        <fullName evidence="11">ABC transporter ATP-binding protein</fullName>
    </submittedName>
</protein>